<feature type="compositionally biased region" description="Polar residues" evidence="1">
    <location>
        <begin position="47"/>
        <end position="60"/>
    </location>
</feature>
<feature type="compositionally biased region" description="Low complexity" evidence="1">
    <location>
        <begin position="34"/>
        <end position="46"/>
    </location>
</feature>
<accession>A0A6P9EF93</accession>
<dbReference type="RefSeq" id="XP_035541496.1">
    <property type="nucleotide sequence ID" value="XM_035685603.1"/>
</dbReference>
<dbReference type="GeneID" id="108992932"/>
<protein>
    <submittedName>
        <fullName evidence="3 4">Uncharacterized protein LOC108992932</fullName>
    </submittedName>
</protein>
<organism evidence="2 4">
    <name type="scientific">Juglans regia</name>
    <name type="common">English walnut</name>
    <dbReference type="NCBI Taxonomy" id="51240"/>
    <lineage>
        <taxon>Eukaryota</taxon>
        <taxon>Viridiplantae</taxon>
        <taxon>Streptophyta</taxon>
        <taxon>Embryophyta</taxon>
        <taxon>Tracheophyta</taxon>
        <taxon>Spermatophyta</taxon>
        <taxon>Magnoliopsida</taxon>
        <taxon>eudicotyledons</taxon>
        <taxon>Gunneridae</taxon>
        <taxon>Pentapetalae</taxon>
        <taxon>rosids</taxon>
        <taxon>fabids</taxon>
        <taxon>Fagales</taxon>
        <taxon>Juglandaceae</taxon>
        <taxon>Juglans</taxon>
    </lineage>
</organism>
<feature type="compositionally biased region" description="Acidic residues" evidence="1">
    <location>
        <begin position="87"/>
        <end position="114"/>
    </location>
</feature>
<evidence type="ECO:0000313" key="3">
    <source>
        <dbReference type="RefSeq" id="XP_035541496.1"/>
    </source>
</evidence>
<reference evidence="3 4" key="1">
    <citation type="submission" date="2025-04" db="UniProtKB">
        <authorList>
            <consortium name="RefSeq"/>
        </authorList>
    </citation>
    <scope>IDENTIFICATION</scope>
    <source>
        <tissue evidence="3 4">Leaves</tissue>
    </source>
</reference>
<dbReference type="KEGG" id="jre:108992932"/>
<evidence type="ECO:0000313" key="4">
    <source>
        <dbReference type="RefSeq" id="XP_035541497.1"/>
    </source>
</evidence>
<dbReference type="Proteomes" id="UP000235220">
    <property type="component" value="Chromosome 14"/>
</dbReference>
<evidence type="ECO:0000313" key="2">
    <source>
        <dbReference type="Proteomes" id="UP000235220"/>
    </source>
</evidence>
<dbReference type="AlphaFoldDB" id="A0A6P9EF93"/>
<proteinExistence type="predicted"/>
<evidence type="ECO:0000256" key="1">
    <source>
        <dbReference type="SAM" id="MobiDB-lite"/>
    </source>
</evidence>
<keyword evidence="2" id="KW-1185">Reference proteome</keyword>
<gene>
    <name evidence="3 4" type="primary">LOC108992932</name>
</gene>
<name>A0A6P9EF93_JUGRE</name>
<dbReference type="Gramene" id="Jr14_11780_p1">
    <property type="protein sequence ID" value="cds.Jr14_11780_p1"/>
    <property type="gene ID" value="Jr14_11780"/>
</dbReference>
<feature type="compositionally biased region" description="Low complexity" evidence="1">
    <location>
        <begin position="61"/>
        <end position="74"/>
    </location>
</feature>
<feature type="region of interest" description="Disordered" evidence="1">
    <location>
        <begin position="34"/>
        <end position="114"/>
    </location>
</feature>
<sequence>MAERYSVYPPIPAEEYYSGLMQAYLDQLQVDLRRQLQQQRPQSTQDEPNQAENDGPVQQISTTITTDDSASSTFSDDEEAFLKEHDDEADYSEGDYSEGEDYSEGDSSEGEDYSEGYPIISLVVSVLAELGIYLSDDELDELDDY</sequence>
<dbReference type="RefSeq" id="XP_035541497.1">
    <property type="nucleotide sequence ID" value="XM_035685604.1"/>
</dbReference>